<keyword evidence="2" id="KW-0540">Nuclease</keyword>
<evidence type="ECO:0000313" key="2">
    <source>
        <dbReference type="EMBL" id="MFB2837850.1"/>
    </source>
</evidence>
<dbReference type="GO" id="GO:0004519">
    <property type="term" value="F:endonuclease activity"/>
    <property type="evidence" value="ECO:0007669"/>
    <property type="project" value="UniProtKB-KW"/>
</dbReference>
<reference evidence="2 3" key="1">
    <citation type="submission" date="2024-09" db="EMBL/GenBank/DDBJ databases">
        <title>Floridaenema gen nov. (Aerosakkonemataceae, Aerosakkonematales ord. nov., Cyanobacteria) from benthic tropical and subtropical fresh waters, with the description of four new species.</title>
        <authorList>
            <person name="Moretto J.A."/>
            <person name="Berthold D.E."/>
            <person name="Lefler F.W."/>
            <person name="Huang I.-S."/>
            <person name="Laughinghouse H. IV."/>
        </authorList>
    </citation>
    <scope>NUCLEOTIDE SEQUENCE [LARGE SCALE GENOMIC DNA]</scope>
    <source>
        <strain evidence="2 3">BLCC-F167</strain>
    </source>
</reference>
<feature type="domain" description="Putative restriction endonuclease" evidence="1">
    <location>
        <begin position="45"/>
        <end position="204"/>
    </location>
</feature>
<dbReference type="InterPro" id="IPR011335">
    <property type="entry name" value="Restrct_endonuc-II-like"/>
</dbReference>
<dbReference type="CDD" id="cd06260">
    <property type="entry name" value="DUF820-like"/>
    <property type="match status" value="1"/>
</dbReference>
<evidence type="ECO:0000313" key="3">
    <source>
        <dbReference type="Proteomes" id="UP001576780"/>
    </source>
</evidence>
<proteinExistence type="predicted"/>
<evidence type="ECO:0000259" key="1">
    <source>
        <dbReference type="Pfam" id="PF05685"/>
    </source>
</evidence>
<dbReference type="EMBL" id="JBHFNT010000227">
    <property type="protein sequence ID" value="MFB2837850.1"/>
    <property type="molecule type" value="Genomic_DNA"/>
</dbReference>
<accession>A0ABV4WRX3</accession>
<dbReference type="Pfam" id="PF05685">
    <property type="entry name" value="Uma2"/>
    <property type="match status" value="1"/>
</dbReference>
<comment type="caution">
    <text evidence="2">The sequence shown here is derived from an EMBL/GenBank/DDBJ whole genome shotgun (WGS) entry which is preliminary data.</text>
</comment>
<name>A0ABV4WRX3_9CYAN</name>
<dbReference type="SUPFAM" id="SSF52980">
    <property type="entry name" value="Restriction endonuclease-like"/>
    <property type="match status" value="1"/>
</dbReference>
<dbReference type="PANTHER" id="PTHR47152:SF2">
    <property type="entry name" value="SLR2084 PROTEIN"/>
    <property type="match status" value="1"/>
</dbReference>
<dbReference type="InterPro" id="IPR012296">
    <property type="entry name" value="Nuclease_put_TT1808"/>
</dbReference>
<dbReference type="Proteomes" id="UP001576780">
    <property type="component" value="Unassembled WGS sequence"/>
</dbReference>
<keyword evidence="2" id="KW-0255">Endonuclease</keyword>
<dbReference type="PANTHER" id="PTHR47152">
    <property type="entry name" value="SLR2084 PROTEIN-RELATED"/>
    <property type="match status" value="1"/>
</dbReference>
<organism evidence="2 3">
    <name type="scientific">Floridaenema evergladense BLCC-F167</name>
    <dbReference type="NCBI Taxonomy" id="3153639"/>
    <lineage>
        <taxon>Bacteria</taxon>
        <taxon>Bacillati</taxon>
        <taxon>Cyanobacteriota</taxon>
        <taxon>Cyanophyceae</taxon>
        <taxon>Oscillatoriophycideae</taxon>
        <taxon>Aerosakkonematales</taxon>
        <taxon>Aerosakkonemataceae</taxon>
        <taxon>Floridanema</taxon>
        <taxon>Floridanema evergladense</taxon>
    </lineage>
</organism>
<protein>
    <submittedName>
        <fullName evidence="2">Uma2 family endonuclease</fullName>
    </submittedName>
</protein>
<dbReference type="Gene3D" id="3.90.1570.10">
    <property type="entry name" value="tt1808, chain A"/>
    <property type="match status" value="1"/>
</dbReference>
<keyword evidence="3" id="KW-1185">Reference proteome</keyword>
<gene>
    <name evidence="2" type="ORF">ACE1CA_25390</name>
</gene>
<keyword evidence="2" id="KW-0378">Hydrolase</keyword>
<sequence length="239" mass="27835">MTKFNQLKSESYNFQLSNYVFNYIAMMTTTLDKSANRVVLENISWQTYQDLLLDCAEQPGIRLTYDRGKLEIMTPLDPHESSKKLMGRFVEAATEELNIEIRSLGSRTCQREDLARGLEPDQCYYIQNERIVRGIEQIDLNEYPPPDLVIEIDITSSSMNRLGIYTALGVPEIWRYDNGRLVILRLEDGEYIECDRSPSLPLLTSVEIMRFLELGKTMGETSLIRLFREWVRNQVKEEE</sequence>
<dbReference type="InterPro" id="IPR008538">
    <property type="entry name" value="Uma2"/>
</dbReference>